<accession>A0A3B1JZL3</accession>
<sequence length="65" mass="7068">MELELGELLQEFDAVAEESESSWGNSLNASVEELSTAGTTTAQKKLGDTTDLESFIENLDKELAM</sequence>
<reference evidence="1" key="4">
    <citation type="submission" date="2025-09" db="UniProtKB">
        <authorList>
            <consortium name="Ensembl"/>
        </authorList>
    </citation>
    <scope>IDENTIFICATION</scope>
</reference>
<name>A0A3B1JZL3_ASTMX</name>
<keyword evidence="2" id="KW-1185">Reference proteome</keyword>
<reference evidence="2" key="2">
    <citation type="journal article" date="2014" name="Nat. Commun.">
        <title>The cavefish genome reveals candidate genes for eye loss.</title>
        <authorList>
            <person name="McGaugh S.E."/>
            <person name="Gross J.B."/>
            <person name="Aken B."/>
            <person name="Blin M."/>
            <person name="Borowsky R."/>
            <person name="Chalopin D."/>
            <person name="Hinaux H."/>
            <person name="Jeffery W.R."/>
            <person name="Keene A."/>
            <person name="Ma L."/>
            <person name="Minx P."/>
            <person name="Murphy D."/>
            <person name="O'Quin K.E."/>
            <person name="Retaux S."/>
            <person name="Rohner N."/>
            <person name="Searle S.M."/>
            <person name="Stahl B.A."/>
            <person name="Tabin C."/>
            <person name="Volff J.N."/>
            <person name="Yoshizawa M."/>
            <person name="Warren W.C."/>
        </authorList>
    </citation>
    <scope>NUCLEOTIDE SEQUENCE [LARGE SCALE GENOMIC DNA]</scope>
    <source>
        <strain evidence="2">female</strain>
    </source>
</reference>
<dbReference type="InParanoid" id="A0A3B1JZL3"/>
<dbReference type="Ensembl" id="ENSAMXT00000034059.1">
    <property type="protein sequence ID" value="ENSAMXP00000047156.1"/>
    <property type="gene ID" value="ENSAMXG00000039878.1"/>
</dbReference>
<organism evidence="1 2">
    <name type="scientific">Astyanax mexicanus</name>
    <name type="common">Blind cave fish</name>
    <name type="synonym">Astyanax fasciatus mexicanus</name>
    <dbReference type="NCBI Taxonomy" id="7994"/>
    <lineage>
        <taxon>Eukaryota</taxon>
        <taxon>Metazoa</taxon>
        <taxon>Chordata</taxon>
        <taxon>Craniata</taxon>
        <taxon>Vertebrata</taxon>
        <taxon>Euteleostomi</taxon>
        <taxon>Actinopterygii</taxon>
        <taxon>Neopterygii</taxon>
        <taxon>Teleostei</taxon>
        <taxon>Ostariophysi</taxon>
        <taxon>Characiformes</taxon>
        <taxon>Characoidei</taxon>
        <taxon>Acestrorhamphidae</taxon>
        <taxon>Acestrorhamphinae</taxon>
        <taxon>Astyanax</taxon>
    </lineage>
</organism>
<reference evidence="2" key="1">
    <citation type="submission" date="2013-03" db="EMBL/GenBank/DDBJ databases">
        <authorList>
            <person name="Jeffery W."/>
            <person name="Warren W."/>
            <person name="Wilson R.K."/>
        </authorList>
    </citation>
    <scope>NUCLEOTIDE SEQUENCE</scope>
    <source>
        <strain evidence="2">female</strain>
    </source>
</reference>
<dbReference type="FunCoup" id="A0A3B1JZL3">
    <property type="interactions" value="3"/>
</dbReference>
<dbReference type="Bgee" id="ENSAMXG00000039878">
    <property type="expression patterns" value="Expressed in pharyngeal gill and 14 other cell types or tissues"/>
</dbReference>
<dbReference type="AlphaFoldDB" id="A0A3B1JZL3"/>
<evidence type="ECO:0000313" key="1">
    <source>
        <dbReference type="Ensembl" id="ENSAMXP00000047156.1"/>
    </source>
</evidence>
<evidence type="ECO:0000313" key="2">
    <source>
        <dbReference type="Proteomes" id="UP000018467"/>
    </source>
</evidence>
<reference evidence="1" key="3">
    <citation type="submission" date="2025-08" db="UniProtKB">
        <authorList>
            <consortium name="Ensembl"/>
        </authorList>
    </citation>
    <scope>IDENTIFICATION</scope>
</reference>
<protein>
    <submittedName>
        <fullName evidence="1">Si:dkey-27i16.2</fullName>
    </submittedName>
</protein>
<dbReference type="Proteomes" id="UP000018467">
    <property type="component" value="Unassembled WGS sequence"/>
</dbReference>
<proteinExistence type="predicted"/>
<dbReference type="GeneTree" id="ENSGT00390000011709"/>